<gene>
    <name evidence="7" type="ORF">ADEAN_000232300</name>
</gene>
<dbReference type="InterPro" id="IPR014718">
    <property type="entry name" value="GH-type_carb-bd"/>
</dbReference>
<dbReference type="InterPro" id="IPR025532">
    <property type="entry name" value="G6P_1-epimerase"/>
</dbReference>
<dbReference type="CDD" id="cd09020">
    <property type="entry name" value="D-hex-6-P-epi_like"/>
    <property type="match status" value="1"/>
</dbReference>
<dbReference type="EMBL" id="LR877148">
    <property type="protein sequence ID" value="CAD2214870.1"/>
    <property type="molecule type" value="Genomic_DNA"/>
</dbReference>
<proteinExistence type="inferred from homology"/>
<comment type="catalytic activity">
    <reaction evidence="1">
        <text>alpha-D-glucose 6-phosphate = beta-D-glucose 6-phosphate</text>
        <dbReference type="Rhea" id="RHEA:16249"/>
        <dbReference type="ChEBI" id="CHEBI:58225"/>
        <dbReference type="ChEBI" id="CHEBI:58247"/>
        <dbReference type="EC" id="5.1.3.15"/>
    </reaction>
</comment>
<dbReference type="InterPro" id="IPR008183">
    <property type="entry name" value="Aldose_1/G6P_1-epimerase"/>
</dbReference>
<evidence type="ECO:0000256" key="3">
    <source>
        <dbReference type="ARBA" id="ARBA00012083"/>
    </source>
</evidence>
<evidence type="ECO:0000313" key="7">
    <source>
        <dbReference type="EMBL" id="CAD2214870.1"/>
    </source>
</evidence>
<feature type="active site" evidence="6">
    <location>
        <position position="269"/>
    </location>
</feature>
<evidence type="ECO:0000256" key="1">
    <source>
        <dbReference type="ARBA" id="ARBA00001096"/>
    </source>
</evidence>
<dbReference type="Pfam" id="PF01263">
    <property type="entry name" value="Aldose_epim"/>
    <property type="match status" value="1"/>
</dbReference>
<dbReference type="SUPFAM" id="SSF74650">
    <property type="entry name" value="Galactose mutarotase-like"/>
    <property type="match status" value="1"/>
</dbReference>
<dbReference type="Gene3D" id="2.70.98.10">
    <property type="match status" value="1"/>
</dbReference>
<evidence type="ECO:0000313" key="8">
    <source>
        <dbReference type="Proteomes" id="UP000515908"/>
    </source>
</evidence>
<dbReference type="GO" id="GO:0047938">
    <property type="term" value="F:glucose-6-phosphate 1-epimerase activity"/>
    <property type="evidence" value="ECO:0007669"/>
    <property type="project" value="UniProtKB-UniRule"/>
</dbReference>
<dbReference type="GO" id="GO:0030246">
    <property type="term" value="F:carbohydrate binding"/>
    <property type="evidence" value="ECO:0007669"/>
    <property type="project" value="UniProtKB-UniRule"/>
</dbReference>
<dbReference type="PANTHER" id="PTHR11122">
    <property type="entry name" value="APOSPORY-ASSOCIATED PROTEIN C-RELATED"/>
    <property type="match status" value="1"/>
</dbReference>
<organism evidence="7 8">
    <name type="scientific">Angomonas deanei</name>
    <dbReference type="NCBI Taxonomy" id="59799"/>
    <lineage>
        <taxon>Eukaryota</taxon>
        <taxon>Discoba</taxon>
        <taxon>Euglenozoa</taxon>
        <taxon>Kinetoplastea</taxon>
        <taxon>Metakinetoplastina</taxon>
        <taxon>Trypanosomatida</taxon>
        <taxon>Trypanosomatidae</taxon>
        <taxon>Strigomonadinae</taxon>
        <taxon>Angomonas</taxon>
    </lineage>
</organism>
<dbReference type="AlphaFoldDB" id="A0A7G2C565"/>
<evidence type="ECO:0000256" key="2">
    <source>
        <dbReference type="ARBA" id="ARBA00005866"/>
    </source>
</evidence>
<protein>
    <recommendedName>
        <fullName evidence="3 5">glucose-6-phosphate 1-epimerase</fullName>
        <ecNumber evidence="3 5">5.1.3.15</ecNumber>
    </recommendedName>
</protein>
<feature type="active site" evidence="6">
    <location>
        <position position="161"/>
    </location>
</feature>
<keyword evidence="8" id="KW-1185">Reference proteome</keyword>
<reference evidence="7 8" key="1">
    <citation type="submission" date="2020-08" db="EMBL/GenBank/DDBJ databases">
        <authorList>
            <person name="Newling K."/>
            <person name="Davey J."/>
            <person name="Forrester S."/>
        </authorList>
    </citation>
    <scope>NUCLEOTIDE SEQUENCE [LARGE SCALE GENOMIC DNA]</scope>
    <source>
        <strain evidence="8">Crithidia deanei Carvalho (ATCC PRA-265)</strain>
    </source>
</reference>
<evidence type="ECO:0000256" key="6">
    <source>
        <dbReference type="PIRSR" id="PIRSR016020-1"/>
    </source>
</evidence>
<evidence type="ECO:0000256" key="4">
    <source>
        <dbReference type="ARBA" id="ARBA00023235"/>
    </source>
</evidence>
<dbReference type="EC" id="5.1.3.15" evidence="3 5"/>
<dbReference type="Proteomes" id="UP000515908">
    <property type="component" value="Chromosome 04"/>
</dbReference>
<name>A0A7G2C565_9TRYP</name>
<dbReference type="VEuPathDB" id="TriTrypDB:ADEAN_000232300"/>
<keyword evidence="4 5" id="KW-0413">Isomerase</keyword>
<comment type="similarity">
    <text evidence="2 5">Belongs to the glucose-6-phosphate 1-epimerase family.</text>
</comment>
<dbReference type="InterPro" id="IPR011013">
    <property type="entry name" value="Gal_mutarotase_sf_dom"/>
</dbReference>
<accession>A0A7G2C565</accession>
<dbReference type="PIRSF" id="PIRSF016020">
    <property type="entry name" value="PHexose_mutarotase"/>
    <property type="match status" value="1"/>
</dbReference>
<dbReference type="PANTHER" id="PTHR11122:SF13">
    <property type="entry name" value="GLUCOSE-6-PHOSPHATE 1-EPIMERASE"/>
    <property type="match status" value="1"/>
</dbReference>
<dbReference type="GO" id="GO:0005737">
    <property type="term" value="C:cytoplasm"/>
    <property type="evidence" value="ECO:0007669"/>
    <property type="project" value="TreeGrafter"/>
</dbReference>
<sequence>MAYTQDQHKRNCVTVNHSDGSAITVYEQGAHLTSWSVPTPTGLREVLYLSSTAVYKEGVALRGGVPLIFPQFGNRGPMSPSHGFARVRPWKIESIAEGEATFSLRATLQEMSPEGLVVSDSDRNAVQLYYTITFCKNKLRLGMRIVNMTSDAPLPFHFAFHSYFGVKEISNTIINGLNSTSYINNLTADPKTVVLNPPQEVRIISEEFDRIYKDQPSAIELVDATTSKRIVNIASTTLKDVVVWNPWIEKAKRFADMPDEDYHKFVCVEHGSILQNDVLLPNGEWKAEQEIEL</sequence>
<evidence type="ECO:0000256" key="5">
    <source>
        <dbReference type="PIRNR" id="PIRNR016020"/>
    </source>
</evidence>
<dbReference type="GO" id="GO:0005975">
    <property type="term" value="P:carbohydrate metabolic process"/>
    <property type="evidence" value="ECO:0007669"/>
    <property type="project" value="InterPro"/>
</dbReference>